<name>A0ABX9X9F4_9FLAO</name>
<keyword evidence="2" id="KW-1185">Reference proteome</keyword>
<evidence type="ECO:0000313" key="2">
    <source>
        <dbReference type="Proteomes" id="UP000281899"/>
    </source>
</evidence>
<dbReference type="Proteomes" id="UP000281899">
    <property type="component" value="Unassembled WGS sequence"/>
</dbReference>
<dbReference type="EMBL" id="RJTW01000005">
    <property type="protein sequence ID" value="ROH92698.1"/>
    <property type="molecule type" value="Genomic_DNA"/>
</dbReference>
<protein>
    <submittedName>
        <fullName evidence="1">Uncharacterized protein</fullName>
    </submittedName>
</protein>
<comment type="caution">
    <text evidence="1">The sequence shown here is derived from an EMBL/GenBank/DDBJ whole genome shotgun (WGS) entry which is preliminary data.</text>
</comment>
<proteinExistence type="predicted"/>
<gene>
    <name evidence="1" type="ORF">EGI15_10760</name>
</gene>
<sequence length="67" mass="7777">MRTKNSVFLKREKIKIKKAGDGRSMPEVNICLQTFIHHCLKDFLWKTQTSSLASITSHFRLQTSLLN</sequence>
<evidence type="ECO:0000313" key="1">
    <source>
        <dbReference type="EMBL" id="ROH92698.1"/>
    </source>
</evidence>
<reference evidence="1 2" key="1">
    <citation type="submission" date="2018-11" db="EMBL/GenBank/DDBJ databases">
        <title>Proposal to divide the Flavobacteriaceae and reorganize its genera based on Amino Acid Identity values calculated from whole genome sequences.</title>
        <authorList>
            <person name="Nicholson A.C."/>
            <person name="Gulvik C.A."/>
            <person name="Whitney A.M."/>
            <person name="Humrighouse B.W."/>
            <person name="Bell M."/>
            <person name="Holmes B."/>
            <person name="Steigerwalt A."/>
            <person name="Villarma A."/>
            <person name="Sheth M."/>
            <person name="Batra D."/>
            <person name="Pryor J."/>
            <person name="Bernardet J.-F."/>
            <person name="Hugo C."/>
            <person name="Kampfer P."/>
            <person name="Newman J."/>
            <person name="Mcquiston J.R."/>
        </authorList>
    </citation>
    <scope>NUCLEOTIDE SEQUENCE [LARGE SCALE GENOMIC DNA]</scope>
    <source>
        <strain evidence="1 2">G0235</strain>
    </source>
</reference>
<accession>A0ABX9X9F4</accession>
<organism evidence="1 2">
    <name type="scientific">Chryseobacterium cucumeris</name>
    <dbReference type="NCBI Taxonomy" id="1813611"/>
    <lineage>
        <taxon>Bacteria</taxon>
        <taxon>Pseudomonadati</taxon>
        <taxon>Bacteroidota</taxon>
        <taxon>Flavobacteriia</taxon>
        <taxon>Flavobacteriales</taxon>
        <taxon>Weeksellaceae</taxon>
        <taxon>Chryseobacterium group</taxon>
        <taxon>Chryseobacterium</taxon>
    </lineage>
</organism>